<evidence type="ECO:0000313" key="11">
    <source>
        <dbReference type="Proteomes" id="UP000243579"/>
    </source>
</evidence>
<comment type="similarity">
    <text evidence="4">Belongs to the ELP5 family.</text>
</comment>
<dbReference type="AlphaFoldDB" id="A0A1V9ZNX8"/>
<comment type="caution">
    <text evidence="10">The sequence shown here is derived from an EMBL/GenBank/DDBJ whole genome shotgun (WGS) entry which is preliminary data.</text>
</comment>
<feature type="region of interest" description="Disordered" evidence="9">
    <location>
        <begin position="281"/>
        <end position="301"/>
    </location>
</feature>
<keyword evidence="7" id="KW-0819">tRNA processing</keyword>
<dbReference type="GO" id="GO:0002098">
    <property type="term" value="P:tRNA wobble uridine modification"/>
    <property type="evidence" value="ECO:0007669"/>
    <property type="project" value="InterPro"/>
</dbReference>
<name>A0A1V9ZNX8_ACHHY</name>
<reference evidence="10 11" key="1">
    <citation type="journal article" date="2014" name="Genome Biol. Evol.">
        <title>The secreted proteins of Achlya hypogyna and Thraustotheca clavata identify the ancestral oomycete secretome and reveal gene acquisitions by horizontal gene transfer.</title>
        <authorList>
            <person name="Misner I."/>
            <person name="Blouin N."/>
            <person name="Leonard G."/>
            <person name="Richards T.A."/>
            <person name="Lane C.E."/>
        </authorList>
    </citation>
    <scope>NUCLEOTIDE SEQUENCE [LARGE SCALE GENOMIC DNA]</scope>
    <source>
        <strain evidence="10 11">ATCC 48635</strain>
    </source>
</reference>
<accession>A0A1V9ZNX8</accession>
<dbReference type="EMBL" id="JNBR01000044">
    <property type="protein sequence ID" value="OQR99702.1"/>
    <property type="molecule type" value="Genomic_DNA"/>
</dbReference>
<protein>
    <recommendedName>
        <fullName evidence="5">Elongator complex protein 5</fullName>
    </recommendedName>
</protein>
<dbReference type="Proteomes" id="UP000243579">
    <property type="component" value="Unassembled WGS sequence"/>
</dbReference>
<organism evidence="10 11">
    <name type="scientific">Achlya hypogyna</name>
    <name type="common">Oomycete</name>
    <name type="synonym">Protoachlya hypogyna</name>
    <dbReference type="NCBI Taxonomy" id="1202772"/>
    <lineage>
        <taxon>Eukaryota</taxon>
        <taxon>Sar</taxon>
        <taxon>Stramenopiles</taxon>
        <taxon>Oomycota</taxon>
        <taxon>Saprolegniomycetes</taxon>
        <taxon>Saprolegniales</taxon>
        <taxon>Achlyaceae</taxon>
        <taxon>Achlya</taxon>
    </lineage>
</organism>
<evidence type="ECO:0000313" key="10">
    <source>
        <dbReference type="EMBL" id="OQR99702.1"/>
    </source>
</evidence>
<comment type="subcellular location">
    <subcellularLocation>
        <location evidence="2">Cytoplasm</location>
    </subcellularLocation>
    <subcellularLocation>
        <location evidence="1">Nucleus</location>
    </subcellularLocation>
</comment>
<evidence type="ECO:0000256" key="5">
    <source>
        <dbReference type="ARBA" id="ARBA00020264"/>
    </source>
</evidence>
<dbReference type="GO" id="GO:0005829">
    <property type="term" value="C:cytosol"/>
    <property type="evidence" value="ECO:0007669"/>
    <property type="project" value="TreeGrafter"/>
</dbReference>
<evidence type="ECO:0000256" key="4">
    <source>
        <dbReference type="ARBA" id="ARBA00009567"/>
    </source>
</evidence>
<proteinExistence type="inferred from homology"/>
<feature type="compositionally biased region" description="Acidic residues" evidence="9">
    <location>
        <begin position="283"/>
        <end position="301"/>
    </location>
</feature>
<gene>
    <name evidence="10" type="ORF">ACHHYP_04868</name>
</gene>
<evidence type="ECO:0000256" key="6">
    <source>
        <dbReference type="ARBA" id="ARBA00022490"/>
    </source>
</evidence>
<dbReference type="PANTHER" id="PTHR15641">
    <property type="entry name" value="ELONGATOR COMPLEX PROTEIN 5"/>
    <property type="match status" value="1"/>
</dbReference>
<dbReference type="GO" id="GO:0000049">
    <property type="term" value="F:tRNA binding"/>
    <property type="evidence" value="ECO:0007669"/>
    <property type="project" value="TreeGrafter"/>
</dbReference>
<dbReference type="GO" id="GO:0005634">
    <property type="term" value="C:nucleus"/>
    <property type="evidence" value="ECO:0007669"/>
    <property type="project" value="UniProtKB-SubCell"/>
</dbReference>
<dbReference type="UniPathway" id="UPA00988"/>
<evidence type="ECO:0000256" key="8">
    <source>
        <dbReference type="ARBA" id="ARBA00023242"/>
    </source>
</evidence>
<evidence type="ECO:0000256" key="9">
    <source>
        <dbReference type="SAM" id="MobiDB-lite"/>
    </source>
</evidence>
<keyword evidence="11" id="KW-1185">Reference proteome</keyword>
<dbReference type="InterPro" id="IPR019519">
    <property type="entry name" value="Elp5"/>
</dbReference>
<comment type="pathway">
    <text evidence="3">tRNA modification; 5-methoxycarbonylmethyl-2-thiouridine-tRNA biosynthesis.</text>
</comment>
<evidence type="ECO:0000256" key="3">
    <source>
        <dbReference type="ARBA" id="ARBA00005043"/>
    </source>
</evidence>
<keyword evidence="8" id="KW-0539">Nucleus</keyword>
<dbReference type="PANTHER" id="PTHR15641:SF1">
    <property type="entry name" value="ELONGATOR COMPLEX PROTEIN 5"/>
    <property type="match status" value="1"/>
</dbReference>
<keyword evidence="6" id="KW-0963">Cytoplasm</keyword>
<evidence type="ECO:0000256" key="1">
    <source>
        <dbReference type="ARBA" id="ARBA00004123"/>
    </source>
</evidence>
<dbReference type="Pfam" id="PF10483">
    <property type="entry name" value="Elong_Iki1"/>
    <property type="match status" value="1"/>
</dbReference>
<sequence length="301" mass="32523">MATGRALESHLEGYFKRKLPRHDGAKDADVVFVEENEATLGAGRIVLAHAVSWISNACVLHVQLENEVATGDSVLNYTGDVSGWLEPGSLVDKVLADVTAAATGSPTVVVIDSLTPLLQSASFHCVLQAVRALRKLSGVLALITRFSASVHPKHMVHALRAQATVYLLVETPASIAAHHFLSKESKRTIPPGMDGTVVMIRRSQNGKATEAIDYFQLDANSLRVYASTDPLCSGEVAAPEPSPATALAADVSFNLAISEKDQQAKEKVQLPYTHQGKQQLFFIDEDDPDWDDDDLDDDLDI</sequence>
<dbReference type="GO" id="GO:0033588">
    <property type="term" value="C:elongator holoenzyme complex"/>
    <property type="evidence" value="ECO:0007669"/>
    <property type="project" value="InterPro"/>
</dbReference>
<evidence type="ECO:0000256" key="7">
    <source>
        <dbReference type="ARBA" id="ARBA00022694"/>
    </source>
</evidence>
<evidence type="ECO:0000256" key="2">
    <source>
        <dbReference type="ARBA" id="ARBA00004496"/>
    </source>
</evidence>
<dbReference type="OrthoDB" id="166907at2759"/>